<organism evidence="2 3">
    <name type="scientific">Robertkochia marina</name>
    <dbReference type="NCBI Taxonomy" id="1227945"/>
    <lineage>
        <taxon>Bacteria</taxon>
        <taxon>Pseudomonadati</taxon>
        <taxon>Bacteroidota</taxon>
        <taxon>Flavobacteriia</taxon>
        <taxon>Flavobacteriales</taxon>
        <taxon>Flavobacteriaceae</taxon>
        <taxon>Robertkochia</taxon>
    </lineage>
</organism>
<dbReference type="Pfam" id="PF12697">
    <property type="entry name" value="Abhydrolase_6"/>
    <property type="match status" value="1"/>
</dbReference>
<dbReference type="SUPFAM" id="SSF53474">
    <property type="entry name" value="alpha/beta-Hydrolases"/>
    <property type="match status" value="1"/>
</dbReference>
<evidence type="ECO:0000313" key="2">
    <source>
        <dbReference type="EMBL" id="THD69207.1"/>
    </source>
</evidence>
<dbReference type="EMBL" id="SSMC01000001">
    <property type="protein sequence ID" value="THD69207.1"/>
    <property type="molecule type" value="Genomic_DNA"/>
</dbReference>
<reference evidence="2 3" key="1">
    <citation type="submission" date="2019-04" db="EMBL/GenBank/DDBJ databases">
        <title>Draft genome sequence of Robertkochia marina CC-AMO-30D.</title>
        <authorList>
            <person name="Hameed A."/>
            <person name="Lin S.-Y."/>
            <person name="Shahina M."/>
            <person name="Lai W.-A."/>
            <person name="Young C.-C."/>
        </authorList>
    </citation>
    <scope>NUCLEOTIDE SEQUENCE [LARGE SCALE GENOMIC DNA]</scope>
    <source>
        <strain evidence="2 3">CC-AMO-30D</strain>
    </source>
</reference>
<keyword evidence="3" id="KW-1185">Reference proteome</keyword>
<accession>A0A4S3M4T9</accession>
<dbReference type="GO" id="GO:0052689">
    <property type="term" value="F:carboxylic ester hydrolase activity"/>
    <property type="evidence" value="ECO:0007669"/>
    <property type="project" value="TreeGrafter"/>
</dbReference>
<dbReference type="PANTHER" id="PTHR43265">
    <property type="entry name" value="ESTERASE ESTD"/>
    <property type="match status" value="1"/>
</dbReference>
<evidence type="ECO:0000259" key="1">
    <source>
        <dbReference type="Pfam" id="PF12697"/>
    </source>
</evidence>
<comment type="caution">
    <text evidence="2">The sequence shown here is derived from an EMBL/GenBank/DDBJ whole genome shotgun (WGS) entry which is preliminary data.</text>
</comment>
<evidence type="ECO:0000313" key="3">
    <source>
        <dbReference type="Proteomes" id="UP000305939"/>
    </source>
</evidence>
<dbReference type="Proteomes" id="UP000305939">
    <property type="component" value="Unassembled WGS sequence"/>
</dbReference>
<protein>
    <submittedName>
        <fullName evidence="2">Alpha/beta fold hydrolase</fullName>
    </submittedName>
</protein>
<dbReference type="PANTHER" id="PTHR43265:SF1">
    <property type="entry name" value="ESTERASE ESTD"/>
    <property type="match status" value="1"/>
</dbReference>
<keyword evidence="2" id="KW-0378">Hydrolase</keyword>
<name>A0A4S3M4T9_9FLAO</name>
<dbReference type="OrthoDB" id="9808543at2"/>
<sequence>MTIKQQHILDGIHGRPIPVDLHIPENHNGRTVIFCHGYKGFKDWGCWDLVAERFTAANFIFLKFNFSHNGGTISQPIDFPDPEAFALNNFTKELDDLNTVIDFTTSAASINPKDLHLVGHSRGGGIVTIKTAEDKRVSSVSSWAGVSDFKARFADEKTLAYWKEKGVIYIENSRTKQQLPHYYQFYEDFIANEDRFNIRRATENLNVPHLIVHGTEDPTVNVKEAKALRSWNPEAQLQLIDGADHVFGGAHPWNSQHLPQHLNEVVDVTLRFLK</sequence>
<proteinExistence type="predicted"/>
<dbReference type="AlphaFoldDB" id="A0A4S3M4T9"/>
<dbReference type="RefSeq" id="WP_136334697.1">
    <property type="nucleotide sequence ID" value="NZ_QXMP01000001.1"/>
</dbReference>
<dbReference type="Gene3D" id="3.40.50.1820">
    <property type="entry name" value="alpha/beta hydrolase"/>
    <property type="match status" value="1"/>
</dbReference>
<dbReference type="InterPro" id="IPR053145">
    <property type="entry name" value="AB_hydrolase_Est10"/>
</dbReference>
<feature type="domain" description="AB hydrolase-1" evidence="1">
    <location>
        <begin position="32"/>
        <end position="247"/>
    </location>
</feature>
<dbReference type="InterPro" id="IPR029058">
    <property type="entry name" value="AB_hydrolase_fold"/>
</dbReference>
<dbReference type="InterPro" id="IPR000073">
    <property type="entry name" value="AB_hydrolase_1"/>
</dbReference>
<gene>
    <name evidence="2" type="ORF">E7Z59_02425</name>
</gene>